<dbReference type="SUPFAM" id="SSF53850">
    <property type="entry name" value="Periplasmic binding protein-like II"/>
    <property type="match status" value="1"/>
</dbReference>
<gene>
    <name evidence="1" type="ORF">CH64_1781</name>
    <name evidence="2" type="ORF">ERS008555_03503</name>
</gene>
<protein>
    <submittedName>
        <fullName evidence="1 2">Prephenate dehydratase</fullName>
    </submittedName>
</protein>
<dbReference type="Proteomes" id="UP000042054">
    <property type="component" value="Unassembled WGS sequence"/>
</dbReference>
<dbReference type="Proteomes" id="UP000031914">
    <property type="component" value="Chromosome"/>
</dbReference>
<dbReference type="KEGG" id="yro:CH64_1781"/>
<evidence type="ECO:0000313" key="4">
    <source>
        <dbReference type="Proteomes" id="UP000042054"/>
    </source>
</evidence>
<reference evidence="2 4" key="2">
    <citation type="submission" date="2015-03" db="EMBL/GenBank/DDBJ databases">
        <authorList>
            <person name="Murphy D."/>
        </authorList>
    </citation>
    <scope>NUCLEOTIDE SEQUENCE [LARGE SCALE GENOMIC DNA]</scope>
    <source>
        <strain evidence="2 4">68/02</strain>
    </source>
</reference>
<dbReference type="OrthoDB" id="2933883at2"/>
<dbReference type="AlphaFoldDB" id="A0A0U1HWW4"/>
<dbReference type="STRING" id="29485.CH64_1781"/>
<name>A0A0U1HWW4_YERRO</name>
<reference evidence="1 3" key="1">
    <citation type="journal article" date="2015" name="Genome Announc.">
        <title>Thirty-Two Complete Genome Assemblies of Nine Yersinia Species, Including Y. pestis, Y. pseudotuberculosis, and Y. enterocolitica.</title>
        <authorList>
            <person name="Johnson S.L."/>
            <person name="Daligault H.E."/>
            <person name="Davenport K.W."/>
            <person name="Jaissle J."/>
            <person name="Frey K.G."/>
            <person name="Ladner J.T."/>
            <person name="Broomall S.M."/>
            <person name="Bishop-Lilly K.A."/>
            <person name="Bruce D.C."/>
            <person name="Coyne S.R."/>
            <person name="Gibbons H.S."/>
            <person name="Lo C.C."/>
            <person name="Munk A.C."/>
            <person name="Rosenzweig C.N."/>
            <person name="Koroleva G.I."/>
            <person name="Palacios G.F."/>
            <person name="Redden C.L."/>
            <person name="Xu Y."/>
            <person name="Minogue T.D."/>
            <person name="Chain P.S."/>
        </authorList>
    </citation>
    <scope>NUCLEOTIDE SEQUENCE [LARGE SCALE GENOMIC DNA]</scope>
    <source>
        <strain evidence="1 3">YRA</strain>
    </source>
</reference>
<evidence type="ECO:0000313" key="3">
    <source>
        <dbReference type="Proteomes" id="UP000031914"/>
    </source>
</evidence>
<organism evidence="2 4">
    <name type="scientific">Yersinia rohdei</name>
    <dbReference type="NCBI Taxonomy" id="29485"/>
    <lineage>
        <taxon>Bacteria</taxon>
        <taxon>Pseudomonadati</taxon>
        <taxon>Pseudomonadota</taxon>
        <taxon>Gammaproteobacteria</taxon>
        <taxon>Enterobacterales</taxon>
        <taxon>Yersiniaceae</taxon>
        <taxon>Yersinia</taxon>
    </lineage>
</organism>
<evidence type="ECO:0000313" key="1">
    <source>
        <dbReference type="EMBL" id="AJJ11219.1"/>
    </source>
</evidence>
<sequence>MITVHTLGPAGTNCEKAAHLWLKNNHHHGEVKLHQTLEYAAQYMASTNSNDVLLGCIVYPHLHHLVFKNLNRLKLTECFVMNTHNMVFASKIINPGEIKTVGSHPAPQDLIGQVPGINSQYSIRLFNSNSEAARQCAMGTVDACITTDISAISSDLAVLADFGPVPMGFSIHAKIA</sequence>
<accession>A0A0U1HWW4</accession>
<proteinExistence type="predicted"/>
<evidence type="ECO:0000313" key="2">
    <source>
        <dbReference type="EMBL" id="CQI95936.1"/>
    </source>
</evidence>
<dbReference type="EMBL" id="CP009787">
    <property type="protein sequence ID" value="AJJ11219.1"/>
    <property type="molecule type" value="Genomic_DNA"/>
</dbReference>
<keyword evidence="3" id="KW-1185">Reference proteome</keyword>
<dbReference type="EMBL" id="CTKE01000021">
    <property type="protein sequence ID" value="CQI95936.1"/>
    <property type="molecule type" value="Genomic_DNA"/>
</dbReference>